<feature type="transmembrane region" description="Helical" evidence="6">
    <location>
        <begin position="193"/>
        <end position="211"/>
    </location>
</feature>
<dbReference type="Pfam" id="PF00892">
    <property type="entry name" value="EamA"/>
    <property type="match status" value="2"/>
</dbReference>
<dbReference type="PANTHER" id="PTHR22911:SF6">
    <property type="entry name" value="SOLUTE CARRIER FAMILY 35 MEMBER G1"/>
    <property type="match status" value="1"/>
</dbReference>
<feature type="transmembrane region" description="Helical" evidence="6">
    <location>
        <begin position="112"/>
        <end position="131"/>
    </location>
</feature>
<accession>A0A2S0UQY9</accession>
<feature type="transmembrane region" description="Helical" evidence="6">
    <location>
        <begin position="250"/>
        <end position="267"/>
    </location>
</feature>
<reference evidence="8 9" key="1">
    <citation type="submission" date="2018-04" db="EMBL/GenBank/DDBJ databases">
        <title>Genome sequencing of Gemmobacter.</title>
        <authorList>
            <person name="Yi H."/>
            <person name="Baek M.-G."/>
        </authorList>
    </citation>
    <scope>NUCLEOTIDE SEQUENCE [LARGE SCALE GENOMIC DNA]</scope>
    <source>
        <strain evidence="8 9">HYN0069</strain>
    </source>
</reference>
<proteinExistence type="inferred from homology"/>
<comment type="subcellular location">
    <subcellularLocation>
        <location evidence="1">Membrane</location>
        <topology evidence="1">Multi-pass membrane protein</topology>
    </subcellularLocation>
</comment>
<name>A0A2S0UQY9_9RHOB</name>
<dbReference type="InterPro" id="IPR037185">
    <property type="entry name" value="EmrE-like"/>
</dbReference>
<evidence type="ECO:0000256" key="2">
    <source>
        <dbReference type="ARBA" id="ARBA00009853"/>
    </source>
</evidence>
<dbReference type="KEGG" id="geh:HYN69_03405"/>
<keyword evidence="9" id="KW-1185">Reference proteome</keyword>
<dbReference type="EMBL" id="CP028918">
    <property type="protein sequence ID" value="AWB50202.1"/>
    <property type="molecule type" value="Genomic_DNA"/>
</dbReference>
<protein>
    <submittedName>
        <fullName evidence="8">EamA family transporter</fullName>
    </submittedName>
</protein>
<feature type="transmembrane region" description="Helical" evidence="6">
    <location>
        <begin position="137"/>
        <end position="155"/>
    </location>
</feature>
<evidence type="ECO:0000256" key="1">
    <source>
        <dbReference type="ARBA" id="ARBA00004141"/>
    </source>
</evidence>
<gene>
    <name evidence="8" type="ORF">HYN69_03405</name>
</gene>
<evidence type="ECO:0000256" key="4">
    <source>
        <dbReference type="ARBA" id="ARBA00022989"/>
    </source>
</evidence>
<dbReference type="Gene3D" id="1.10.3730.20">
    <property type="match status" value="2"/>
</dbReference>
<evidence type="ECO:0000313" key="9">
    <source>
        <dbReference type="Proteomes" id="UP000244496"/>
    </source>
</evidence>
<keyword evidence="4 6" id="KW-1133">Transmembrane helix</keyword>
<sequence>MLATGLCFVGVTGVVRYLGTELPAAQSAFLRFAWGVVFLLPTLAPMLRAGFPAGTLALFGWRGVFHTAAVVFWFYAMARIPVAEVTAIGYLNPVLVTVGAALFFGEKLALRRVLAVCVALVGALIVLRPGLREVTSGHLSQLAAATFFAGSYLIAKRLTQTLPASTIVAVLSLSVTVALAPLAWWVWVPVSGAQLGWLALVAAFATGGHYCMTRAFRAAPLAVTQPVTFLQLVWATLLGALVFGEGVDPMVLLGGTIIIGAISYITWREAMLKRAPVTPHDTETV</sequence>
<evidence type="ECO:0000259" key="7">
    <source>
        <dbReference type="Pfam" id="PF00892"/>
    </source>
</evidence>
<feature type="transmembrane region" description="Helical" evidence="6">
    <location>
        <begin position="29"/>
        <end position="47"/>
    </location>
</feature>
<evidence type="ECO:0000313" key="8">
    <source>
        <dbReference type="EMBL" id="AWB50202.1"/>
    </source>
</evidence>
<organism evidence="8 9">
    <name type="scientific">Paragemmobacter aquarius</name>
    <dbReference type="NCBI Taxonomy" id="2169400"/>
    <lineage>
        <taxon>Bacteria</taxon>
        <taxon>Pseudomonadati</taxon>
        <taxon>Pseudomonadota</taxon>
        <taxon>Alphaproteobacteria</taxon>
        <taxon>Rhodobacterales</taxon>
        <taxon>Paracoccaceae</taxon>
        <taxon>Paragemmobacter</taxon>
    </lineage>
</organism>
<dbReference type="SUPFAM" id="SSF103481">
    <property type="entry name" value="Multidrug resistance efflux transporter EmrE"/>
    <property type="match status" value="2"/>
</dbReference>
<evidence type="ECO:0000256" key="5">
    <source>
        <dbReference type="ARBA" id="ARBA00023136"/>
    </source>
</evidence>
<feature type="transmembrane region" description="Helical" evidence="6">
    <location>
        <begin position="59"/>
        <end position="76"/>
    </location>
</feature>
<dbReference type="PANTHER" id="PTHR22911">
    <property type="entry name" value="ACYL-MALONYL CONDENSING ENZYME-RELATED"/>
    <property type="match status" value="1"/>
</dbReference>
<dbReference type="OrthoDB" id="7374604at2"/>
<dbReference type="AlphaFoldDB" id="A0A2S0UQY9"/>
<keyword evidence="5 6" id="KW-0472">Membrane</keyword>
<feature type="transmembrane region" description="Helical" evidence="6">
    <location>
        <begin position="88"/>
        <end position="105"/>
    </location>
</feature>
<feature type="transmembrane region" description="Helical" evidence="6">
    <location>
        <begin position="167"/>
        <end position="187"/>
    </location>
</feature>
<evidence type="ECO:0000256" key="6">
    <source>
        <dbReference type="SAM" id="Phobius"/>
    </source>
</evidence>
<dbReference type="GO" id="GO:0016020">
    <property type="term" value="C:membrane"/>
    <property type="evidence" value="ECO:0007669"/>
    <property type="project" value="UniProtKB-SubCell"/>
</dbReference>
<keyword evidence="3 6" id="KW-0812">Transmembrane</keyword>
<comment type="similarity">
    <text evidence="2">Belongs to the drug/metabolite transporter (DMT) superfamily. 10 TMS drug/metabolite exporter (DME) (TC 2.A.7.3) family.</text>
</comment>
<feature type="domain" description="EamA" evidence="7">
    <location>
        <begin position="136"/>
        <end position="266"/>
    </location>
</feature>
<feature type="transmembrane region" description="Helical" evidence="6">
    <location>
        <begin position="223"/>
        <end position="244"/>
    </location>
</feature>
<dbReference type="Proteomes" id="UP000244496">
    <property type="component" value="Chromosome"/>
</dbReference>
<evidence type="ECO:0000256" key="3">
    <source>
        <dbReference type="ARBA" id="ARBA00022692"/>
    </source>
</evidence>
<feature type="domain" description="EamA" evidence="7">
    <location>
        <begin position="2"/>
        <end position="127"/>
    </location>
</feature>
<dbReference type="InterPro" id="IPR000620">
    <property type="entry name" value="EamA_dom"/>
</dbReference>